<dbReference type="Proteomes" id="UP000199379">
    <property type="component" value="Unassembled WGS sequence"/>
</dbReference>
<protein>
    <submittedName>
        <fullName evidence="1">Uncharacterized protein</fullName>
    </submittedName>
</protein>
<accession>A0A1H6ZZ63</accession>
<name>A0A1H6ZZ63_9RHOB</name>
<dbReference type="OrthoDB" id="7707120at2"/>
<dbReference type="AlphaFoldDB" id="A0A1H6ZZ63"/>
<dbReference type="PROSITE" id="PS51257">
    <property type="entry name" value="PROKAR_LIPOPROTEIN"/>
    <property type="match status" value="1"/>
</dbReference>
<dbReference type="STRING" id="1227549.SAMN05444007_105302"/>
<evidence type="ECO:0000313" key="1">
    <source>
        <dbReference type="EMBL" id="SEJ58508.1"/>
    </source>
</evidence>
<organism evidence="1 2">
    <name type="scientific">Cribrihabitans marinus</name>
    <dbReference type="NCBI Taxonomy" id="1227549"/>
    <lineage>
        <taxon>Bacteria</taxon>
        <taxon>Pseudomonadati</taxon>
        <taxon>Pseudomonadota</taxon>
        <taxon>Alphaproteobacteria</taxon>
        <taxon>Rhodobacterales</taxon>
        <taxon>Paracoccaceae</taxon>
        <taxon>Cribrihabitans</taxon>
    </lineage>
</organism>
<proteinExistence type="predicted"/>
<dbReference type="EMBL" id="FNYD01000005">
    <property type="protein sequence ID" value="SEJ58508.1"/>
    <property type="molecule type" value="Genomic_DNA"/>
</dbReference>
<gene>
    <name evidence="1" type="ORF">SAMN05444007_105302</name>
</gene>
<keyword evidence="2" id="KW-1185">Reference proteome</keyword>
<reference evidence="1 2" key="1">
    <citation type="submission" date="2016-10" db="EMBL/GenBank/DDBJ databases">
        <authorList>
            <person name="de Groot N.N."/>
        </authorList>
    </citation>
    <scope>NUCLEOTIDE SEQUENCE [LARGE SCALE GENOMIC DNA]</scope>
    <source>
        <strain evidence="1 2">DSM 29340</strain>
    </source>
</reference>
<sequence length="170" mass="17501">MKKILLPAFAFAALSACTGLFNREGVGFTGIDGEPRTLAEAEARAGQVSRNMTVPVALGRLPTVRVATDEADLAKLARTAISNGGRSPANAVEVGGNRRPLMLSTVAVNNVLFAVLRTPDSDLTPMEPSTGQAFVGSVPKLTGCLPAGNAYGASRSGRSSSGFAVPINCR</sequence>
<evidence type="ECO:0000313" key="2">
    <source>
        <dbReference type="Proteomes" id="UP000199379"/>
    </source>
</evidence>
<dbReference type="RefSeq" id="WP_092366384.1">
    <property type="nucleotide sequence ID" value="NZ_BMGV01000005.1"/>
</dbReference>